<feature type="chain" id="PRO_5043140077" evidence="2">
    <location>
        <begin position="22"/>
        <end position="813"/>
    </location>
</feature>
<dbReference type="GO" id="GO:0006508">
    <property type="term" value="P:proteolysis"/>
    <property type="evidence" value="ECO:0007669"/>
    <property type="project" value="TreeGrafter"/>
</dbReference>
<dbReference type="SUPFAM" id="SSF50494">
    <property type="entry name" value="Trypsin-like serine proteases"/>
    <property type="match status" value="2"/>
</dbReference>
<keyword evidence="1" id="KW-1015">Disulfide bond</keyword>
<evidence type="ECO:0000256" key="1">
    <source>
        <dbReference type="ARBA" id="ARBA00023157"/>
    </source>
</evidence>
<dbReference type="WBParaSite" id="SBAD_0000454501-mRNA-1">
    <property type="protein sequence ID" value="SBAD_0000454501-mRNA-1"/>
    <property type="gene ID" value="SBAD_0000454501"/>
</dbReference>
<accession>A0A183IL59</accession>
<dbReference type="Proteomes" id="UP000270296">
    <property type="component" value="Unassembled WGS sequence"/>
</dbReference>
<dbReference type="PANTHER" id="PTHR24250">
    <property type="entry name" value="CHYMOTRYPSIN-RELATED"/>
    <property type="match status" value="1"/>
</dbReference>
<dbReference type="InterPro" id="IPR043504">
    <property type="entry name" value="Peptidase_S1_PA_chymotrypsin"/>
</dbReference>
<keyword evidence="2" id="KW-0732">Signal</keyword>
<gene>
    <name evidence="3" type="ORF">SBAD_LOCUS4355</name>
</gene>
<proteinExistence type="predicted"/>
<sequence>MSNSGILKLALLLALLHFAFTQKKAFGISGYAVSKSEKITVQYFWKAEVDTSTTEDPKMAEPDEVLSTFRTTRSFPLKEKFSVRSVWVAATVYHVSPLGYAYFIVPAQPLAESEAGIERMRIVKLVPPFDEYFIKPDQIIFWSDTESMVKNKIALLRIKVTSSASDRAIRSVIVQPKLTSSLHNCRMSMMTLNNRTDAIELTTTKLSIVYNGTDQSTKKNELNTLLPENYNASNGIIQPFTRIDQYSDWLEQALRVGMKSPSGIYLLNGRGEFTADEERLTGVRAVTEKSLIPVASSRSVFVFLMIDGRHEARWCIGTAYHTSTEGYAFFIVPALPFTERTTNMTRVHIMSTGPSPSEYFIHPDLIIFWTDSSTRYAWKIALVRIKIVGKVPRNSIAPAVVQHSLTTSLGECQTPVWDSNPSRILPQAVSRTFSIEYSGNTKPLKETELNARKLTMNTTSECKNMIGQPLLCNYVSGKNATTVMAGILLKENCGPKNSSVQPFTRMDLYADWLERAVKIAPRLQQGSYIQTDGGILTDWNEMLIVPECSWPRQEGNGQQLQMQHHEIRRFADQLLLEVTCGDQVGLAVIMSGNTKLERYFLAPAHLFADKRVPFHRLEVRTFDMQENAPFHLSGVALHKRYSPTGEEYDIALGLITNSSGLSVSENDVCIPSLKDDMKKELTNTFTWKDDKMVIFPNFTTVPCSNNSLLTFCANPKQTHTDFQSNQIRPPGPLVDRGKFKGIEYPRYTVVGLPSVNYVKNVNDLMKRCGVKSSTVLCPASTYIENVYTDVSKFSSWIQKAKAELRDRRNLIYV</sequence>
<reference evidence="3 4" key="2">
    <citation type="submission" date="2018-11" db="EMBL/GenBank/DDBJ databases">
        <authorList>
            <consortium name="Pathogen Informatics"/>
        </authorList>
    </citation>
    <scope>NUCLEOTIDE SEQUENCE [LARGE SCALE GENOMIC DNA]</scope>
</reference>
<evidence type="ECO:0000313" key="4">
    <source>
        <dbReference type="Proteomes" id="UP000270296"/>
    </source>
</evidence>
<protein>
    <submittedName>
        <fullName evidence="5">IgGFc_binding domain-containing protein</fullName>
    </submittedName>
</protein>
<feature type="signal peptide" evidence="2">
    <location>
        <begin position="1"/>
        <end position="21"/>
    </location>
</feature>
<keyword evidence="4" id="KW-1185">Reference proteome</keyword>
<reference evidence="5" key="1">
    <citation type="submission" date="2016-06" db="UniProtKB">
        <authorList>
            <consortium name="WormBaseParasite"/>
        </authorList>
    </citation>
    <scope>IDENTIFICATION</scope>
</reference>
<name>A0A183IL59_9BILA</name>
<evidence type="ECO:0000313" key="5">
    <source>
        <dbReference type="WBParaSite" id="SBAD_0000454501-mRNA-1"/>
    </source>
</evidence>
<dbReference type="InterPro" id="IPR009003">
    <property type="entry name" value="Peptidase_S1_PA"/>
</dbReference>
<dbReference type="Gene3D" id="2.40.10.10">
    <property type="entry name" value="Trypsin-like serine proteases"/>
    <property type="match status" value="1"/>
</dbReference>
<organism evidence="5">
    <name type="scientific">Soboliphyme baturini</name>
    <dbReference type="NCBI Taxonomy" id="241478"/>
    <lineage>
        <taxon>Eukaryota</taxon>
        <taxon>Metazoa</taxon>
        <taxon>Ecdysozoa</taxon>
        <taxon>Nematoda</taxon>
        <taxon>Enoplea</taxon>
        <taxon>Dorylaimia</taxon>
        <taxon>Dioctophymatida</taxon>
        <taxon>Dioctophymatoidea</taxon>
        <taxon>Soboliphymatidae</taxon>
        <taxon>Soboliphyme</taxon>
    </lineage>
</organism>
<dbReference type="AlphaFoldDB" id="A0A183IL59"/>
<dbReference type="GO" id="GO:0004252">
    <property type="term" value="F:serine-type endopeptidase activity"/>
    <property type="evidence" value="ECO:0007669"/>
    <property type="project" value="TreeGrafter"/>
</dbReference>
<dbReference type="EMBL" id="UZAM01008271">
    <property type="protein sequence ID" value="VDP04116.1"/>
    <property type="molecule type" value="Genomic_DNA"/>
</dbReference>
<evidence type="ECO:0000313" key="3">
    <source>
        <dbReference type="EMBL" id="VDP04116.1"/>
    </source>
</evidence>
<evidence type="ECO:0000256" key="2">
    <source>
        <dbReference type="SAM" id="SignalP"/>
    </source>
</evidence>